<keyword evidence="1" id="KW-0812">Transmembrane</keyword>
<dbReference type="OrthoDB" id="408152at2759"/>
<evidence type="ECO:0000313" key="3">
    <source>
        <dbReference type="Proteomes" id="UP000078343"/>
    </source>
</evidence>
<keyword evidence="3" id="KW-1185">Reference proteome</keyword>
<feature type="transmembrane region" description="Helical" evidence="1">
    <location>
        <begin position="224"/>
        <end position="249"/>
    </location>
</feature>
<keyword evidence="1" id="KW-1133">Transmembrane helix</keyword>
<dbReference type="SUPFAM" id="SSF52540">
    <property type="entry name" value="P-loop containing nucleoside triphosphate hydrolases"/>
    <property type="match status" value="1"/>
</dbReference>
<dbReference type="InterPro" id="IPR027417">
    <property type="entry name" value="P-loop_NTPase"/>
</dbReference>
<protein>
    <recommendedName>
        <fullName evidence="4">NAD dependent epimerase/dehydratase</fullName>
    </recommendedName>
</protein>
<dbReference type="Pfam" id="PF17784">
    <property type="entry name" value="Sulfotransfer_4"/>
    <property type="match status" value="1"/>
</dbReference>
<proteinExistence type="predicted"/>
<dbReference type="RefSeq" id="XP_018695552.1">
    <property type="nucleotide sequence ID" value="XM_018835902.1"/>
</dbReference>
<dbReference type="InterPro" id="IPR040632">
    <property type="entry name" value="Sulfotransfer_4"/>
</dbReference>
<organism evidence="2 3">
    <name type="scientific">Fonsecaea erecta</name>
    <dbReference type="NCBI Taxonomy" id="1367422"/>
    <lineage>
        <taxon>Eukaryota</taxon>
        <taxon>Fungi</taxon>
        <taxon>Dikarya</taxon>
        <taxon>Ascomycota</taxon>
        <taxon>Pezizomycotina</taxon>
        <taxon>Eurotiomycetes</taxon>
        <taxon>Chaetothyriomycetidae</taxon>
        <taxon>Chaetothyriales</taxon>
        <taxon>Herpotrichiellaceae</taxon>
        <taxon>Fonsecaea</taxon>
    </lineage>
</organism>
<dbReference type="PANTHER" id="PTHR36978">
    <property type="entry name" value="P-LOOP CONTAINING NUCLEOTIDE TRIPHOSPHATE HYDROLASE"/>
    <property type="match status" value="1"/>
</dbReference>
<evidence type="ECO:0008006" key="4">
    <source>
        <dbReference type="Google" id="ProtNLM"/>
    </source>
</evidence>
<dbReference type="EMBL" id="LVYI01000003">
    <property type="protein sequence ID" value="OAP62185.1"/>
    <property type="molecule type" value="Genomic_DNA"/>
</dbReference>
<dbReference type="Gene3D" id="3.40.50.300">
    <property type="entry name" value="P-loop containing nucleotide triphosphate hydrolases"/>
    <property type="match status" value="1"/>
</dbReference>
<evidence type="ECO:0000313" key="2">
    <source>
        <dbReference type="EMBL" id="OAP62185.1"/>
    </source>
</evidence>
<sequence length="265" mass="30560">MSDKADDTIEVIGIGLPRTGTSSLQGALQILGYNPCHHMVSDWLSDANGRGQRWMEAWNETNKAKKHAMIRDLLKGYKAVVDFPASIMVEDFVEAYPDAKVILSTRNSAQQWRESFSKTLDLTYSPLWYIATWMFPSTRLLVLQIAPKWEEQNRQLYNATVYRTPSTDIYYRHNEYCRRVVPKERLLEYRAGEGWERLCEFLGKEVPSGQEYPRLFAKEDLRRWFLAGAAIGCVMWAAGIAACATIWYFGVPFLRSRWGPGRVEL</sequence>
<dbReference type="GeneID" id="30008557"/>
<dbReference type="PANTHER" id="PTHR36978:SF4">
    <property type="entry name" value="P-LOOP CONTAINING NUCLEOSIDE TRIPHOSPHATE HYDROLASE PROTEIN"/>
    <property type="match status" value="1"/>
</dbReference>
<accession>A0A178ZT57</accession>
<evidence type="ECO:0000256" key="1">
    <source>
        <dbReference type="SAM" id="Phobius"/>
    </source>
</evidence>
<dbReference type="STRING" id="1367422.A0A178ZT57"/>
<reference evidence="2 3" key="1">
    <citation type="submission" date="2016-04" db="EMBL/GenBank/DDBJ databases">
        <title>Draft genome of Fonsecaea erecta CBS 125763.</title>
        <authorList>
            <person name="Weiss V.A."/>
            <person name="Vicente V.A."/>
            <person name="Raittz R.T."/>
            <person name="Moreno L.F."/>
            <person name="De Souza E.M."/>
            <person name="Pedrosa F.O."/>
            <person name="Steffens M.B."/>
            <person name="Faoro H."/>
            <person name="Tadra-Sfeir M.Z."/>
            <person name="Najafzadeh M.J."/>
            <person name="Felipe M.S."/>
            <person name="Teixeira M."/>
            <person name="Sun J."/>
            <person name="Xi L."/>
            <person name="Gomes R."/>
            <person name="De Azevedo C.M."/>
            <person name="Salgado C.G."/>
            <person name="Da Silva M.B."/>
            <person name="Nascimento M.F."/>
            <person name="Queiroz-Telles F."/>
            <person name="Attili D.S."/>
            <person name="Gorbushina A."/>
        </authorList>
    </citation>
    <scope>NUCLEOTIDE SEQUENCE [LARGE SCALE GENOMIC DNA]</scope>
    <source>
        <strain evidence="2 3">CBS 125763</strain>
    </source>
</reference>
<dbReference type="Proteomes" id="UP000078343">
    <property type="component" value="Unassembled WGS sequence"/>
</dbReference>
<comment type="caution">
    <text evidence="2">The sequence shown here is derived from an EMBL/GenBank/DDBJ whole genome shotgun (WGS) entry which is preliminary data.</text>
</comment>
<dbReference type="AlphaFoldDB" id="A0A178ZT57"/>
<keyword evidence="1" id="KW-0472">Membrane</keyword>
<gene>
    <name evidence="2" type="ORF">AYL99_04388</name>
</gene>
<name>A0A178ZT57_9EURO</name>